<feature type="domain" description="Fibrinogen C-terminal" evidence="1">
    <location>
        <begin position="1"/>
        <end position="71"/>
    </location>
</feature>
<dbReference type="InterPro" id="IPR036056">
    <property type="entry name" value="Fibrinogen-like_C"/>
</dbReference>
<dbReference type="InterPro" id="IPR050373">
    <property type="entry name" value="Fibrinogen_C-term_domain"/>
</dbReference>
<name>A0A3L5TSC9_MYTGA</name>
<dbReference type="InterPro" id="IPR002181">
    <property type="entry name" value="Fibrinogen_a/b/g_C_dom"/>
</dbReference>
<sequence length="71" mass="8625">LQVQEQLNHIVVRLNILENVIKMCVMKEDDRKWTVIQRHVDFIVNFTRTWNEYKEGFGNVSGEHWLNRKNN</sequence>
<dbReference type="Gene3D" id="3.90.215.10">
    <property type="entry name" value="Gamma Fibrinogen, chain A, domain 1"/>
    <property type="match status" value="1"/>
</dbReference>
<dbReference type="Pfam" id="PF00147">
    <property type="entry name" value="Fibrinogen_C"/>
    <property type="match status" value="1"/>
</dbReference>
<comment type="caution">
    <text evidence="2">The sequence shown here is derived from an EMBL/GenBank/DDBJ whole genome shotgun (WGS) entry which is preliminary data.</text>
</comment>
<keyword evidence="3" id="KW-1185">Reference proteome</keyword>
<dbReference type="GO" id="GO:0005615">
    <property type="term" value="C:extracellular space"/>
    <property type="evidence" value="ECO:0007669"/>
    <property type="project" value="TreeGrafter"/>
</dbReference>
<dbReference type="AlphaFoldDB" id="A0A3L5TSC9"/>
<evidence type="ECO:0000259" key="1">
    <source>
        <dbReference type="PROSITE" id="PS51406"/>
    </source>
</evidence>
<accession>A0A3L5TSC9</accession>
<dbReference type="InterPro" id="IPR014716">
    <property type="entry name" value="Fibrinogen_a/b/g_C_1"/>
</dbReference>
<dbReference type="SMR" id="A0A3L5TSC9"/>
<dbReference type="EMBL" id="KV586590">
    <property type="protein sequence ID" value="OPL32833.1"/>
    <property type="molecule type" value="Genomic_DNA"/>
</dbReference>
<gene>
    <name evidence="2" type="ORF">AM593_01401</name>
</gene>
<feature type="non-terminal residue" evidence="2">
    <location>
        <position position="1"/>
    </location>
</feature>
<dbReference type="PROSITE" id="PS51406">
    <property type="entry name" value="FIBRINOGEN_C_2"/>
    <property type="match status" value="1"/>
</dbReference>
<protein>
    <submittedName>
        <fullName evidence="2">Angiopoietin-related 7-like protein</fullName>
    </submittedName>
</protein>
<dbReference type="SUPFAM" id="SSF56496">
    <property type="entry name" value="Fibrinogen C-terminal domain-like"/>
    <property type="match status" value="1"/>
</dbReference>
<evidence type="ECO:0000313" key="2">
    <source>
        <dbReference type="EMBL" id="OPL32833.1"/>
    </source>
</evidence>
<dbReference type="Proteomes" id="UP000266721">
    <property type="component" value="Unassembled WGS sequence"/>
</dbReference>
<evidence type="ECO:0000313" key="3">
    <source>
        <dbReference type="Proteomes" id="UP000266721"/>
    </source>
</evidence>
<proteinExistence type="predicted"/>
<dbReference type="PANTHER" id="PTHR19143">
    <property type="entry name" value="FIBRINOGEN/TENASCIN/ANGIOPOEITIN"/>
    <property type="match status" value="1"/>
</dbReference>
<feature type="non-terminal residue" evidence="2">
    <location>
        <position position="71"/>
    </location>
</feature>
<reference evidence="2 3" key="1">
    <citation type="journal article" date="2016" name="PLoS ONE">
        <title>A First Insight into the Genome of the Filter-Feeder Mussel Mytilus galloprovincialis.</title>
        <authorList>
            <person name="Murgarella M."/>
            <person name="Puiu D."/>
            <person name="Novoa B."/>
            <person name="Figueras A."/>
            <person name="Posada D."/>
            <person name="Canchaya C."/>
        </authorList>
    </citation>
    <scope>NUCLEOTIDE SEQUENCE [LARGE SCALE GENOMIC DNA]</scope>
    <source>
        <tissue evidence="2">Muscle</tissue>
    </source>
</reference>
<organism evidence="2 3">
    <name type="scientific">Mytilus galloprovincialis</name>
    <name type="common">Mediterranean mussel</name>
    <dbReference type="NCBI Taxonomy" id="29158"/>
    <lineage>
        <taxon>Eukaryota</taxon>
        <taxon>Metazoa</taxon>
        <taxon>Spiralia</taxon>
        <taxon>Lophotrochozoa</taxon>
        <taxon>Mollusca</taxon>
        <taxon>Bivalvia</taxon>
        <taxon>Autobranchia</taxon>
        <taxon>Pteriomorphia</taxon>
        <taxon>Mytilida</taxon>
        <taxon>Mytiloidea</taxon>
        <taxon>Mytilidae</taxon>
        <taxon>Mytilinae</taxon>
        <taxon>Mytilus</taxon>
    </lineage>
</organism>